<evidence type="ECO:0000313" key="4">
    <source>
        <dbReference type="Proteomes" id="UP000261257"/>
    </source>
</evidence>
<accession>A0A374NZ40</accession>
<evidence type="ECO:0000256" key="1">
    <source>
        <dbReference type="SAM" id="Phobius"/>
    </source>
</evidence>
<reference evidence="4 5" key="1">
    <citation type="submission" date="2018-08" db="EMBL/GenBank/DDBJ databases">
        <title>A genome reference for cultivated species of the human gut microbiota.</title>
        <authorList>
            <person name="Zou Y."/>
            <person name="Xue W."/>
            <person name="Luo G."/>
        </authorList>
    </citation>
    <scope>NUCLEOTIDE SEQUENCE [LARGE SCALE GENOMIC DNA]</scope>
    <source>
        <strain evidence="3 4">TF05-11AC</strain>
        <strain evidence="2 5">TM09-12</strain>
    </source>
</reference>
<feature type="transmembrane region" description="Helical" evidence="1">
    <location>
        <begin position="40"/>
        <end position="58"/>
    </location>
</feature>
<comment type="caution">
    <text evidence="2">The sequence shown here is derived from an EMBL/GenBank/DDBJ whole genome shotgun (WGS) entry which is preliminary data.</text>
</comment>
<feature type="transmembrane region" description="Helical" evidence="1">
    <location>
        <begin position="70"/>
        <end position="88"/>
    </location>
</feature>
<dbReference type="Proteomes" id="UP000261257">
    <property type="component" value="Unassembled WGS sequence"/>
</dbReference>
<evidence type="ECO:0000313" key="2">
    <source>
        <dbReference type="EMBL" id="RGI97538.1"/>
    </source>
</evidence>
<evidence type="ECO:0000313" key="5">
    <source>
        <dbReference type="Proteomes" id="UP000263014"/>
    </source>
</evidence>
<sequence>MDFLQLCVVLIPGILAAEFYDKIQKQDFSMHLFIINTAKFTFLILLCNVIIQYIRGWYEFDFQRISVQFLVKYIPLNIILIYIIPWGYKLLEYFIGRYITGKYKSKY</sequence>
<protein>
    <submittedName>
        <fullName evidence="2">Uncharacterized protein</fullName>
    </submittedName>
</protein>
<keyword evidence="1" id="KW-0472">Membrane</keyword>
<keyword evidence="1" id="KW-0812">Transmembrane</keyword>
<dbReference type="EMBL" id="QSON01000019">
    <property type="protein sequence ID" value="RGI97538.1"/>
    <property type="molecule type" value="Genomic_DNA"/>
</dbReference>
<dbReference type="AlphaFoldDB" id="A0A374NZ40"/>
<dbReference type="Proteomes" id="UP000263014">
    <property type="component" value="Unassembled WGS sequence"/>
</dbReference>
<proteinExistence type="predicted"/>
<keyword evidence="1" id="KW-1133">Transmembrane helix</keyword>
<dbReference type="EMBL" id="QSSQ01000076">
    <property type="protein sequence ID" value="RGL91919.1"/>
    <property type="molecule type" value="Genomic_DNA"/>
</dbReference>
<organism evidence="2 5">
    <name type="scientific">Hungatella hathewayi</name>
    <dbReference type="NCBI Taxonomy" id="154046"/>
    <lineage>
        <taxon>Bacteria</taxon>
        <taxon>Bacillati</taxon>
        <taxon>Bacillota</taxon>
        <taxon>Clostridia</taxon>
        <taxon>Lachnospirales</taxon>
        <taxon>Lachnospiraceae</taxon>
        <taxon>Hungatella</taxon>
    </lineage>
</organism>
<evidence type="ECO:0000313" key="3">
    <source>
        <dbReference type="EMBL" id="RGL91919.1"/>
    </source>
</evidence>
<gene>
    <name evidence="3" type="ORF">DXC39_32935</name>
    <name evidence="2" type="ORF">DXD79_27405</name>
</gene>
<name>A0A374NZ40_9FIRM</name>